<dbReference type="Gene3D" id="1.25.40.390">
    <property type="match status" value="2"/>
</dbReference>
<dbReference type="AlphaFoldDB" id="A0A1M4YLJ9"/>
<dbReference type="InterPro" id="IPR011990">
    <property type="entry name" value="TPR-like_helical_dom_sf"/>
</dbReference>
<evidence type="ECO:0000313" key="2">
    <source>
        <dbReference type="Proteomes" id="UP000184041"/>
    </source>
</evidence>
<accession>A0A1M4YLJ9</accession>
<sequence>MNMTSTYSKWLVLIIIVGFLVSCDEDLTKTNINPNGVSPESANASLLLPNLMRDFAREYTELGEGHIAGVVQHMQEDAWNEEYNDYDWEPRDWDNYYNMLRNNQFVYEKSVEQEQEALQAISLTMKSLIFGHITDLWGDAPYSEALKVSDDDPVLTPVFDSQEDIYLGVIEDLKEAASLFDSGAALGNTDADLFFGGNMEKWHKFAHSLILRYSLRISEKLPDLARDNIREVYQSGIYLGSVSDDVSIPYNDADPWITAATGTDASNFRRRRPANTLLDKLTAYSDPRLEVWFAPVHVQWVEDTSLEVAVEPTIRRNGEPTDIVSMTEEEYYAEVNAGNEFTRHFNPELADTEYDTSEYVGLPTALLEPTAYNGNPTPGQQVQNQHVSQLGDIFRQTSHELVQSRVMTAAEVHFILAEAAFKGWISANAEEHYNDAIQQALNIWGVGDRYEDYIATEGVSYEGTLEQIMEQKWISSFTIATESWFDWRRTGYPELKAGPAAVRPVPPLRFMYGNNELDTNSSNADTAVERLEETEYANVGKNSSWSKPWLLQDTEHPSW</sequence>
<protein>
    <submittedName>
        <fullName evidence="1">Starch-binding associating with outer membrane</fullName>
    </submittedName>
</protein>
<evidence type="ECO:0000313" key="1">
    <source>
        <dbReference type="EMBL" id="SHF06422.1"/>
    </source>
</evidence>
<dbReference type="RefSeq" id="WP_073060851.1">
    <property type="nucleotide sequence ID" value="NZ_FQUS01000005.1"/>
</dbReference>
<dbReference type="SUPFAM" id="SSF48452">
    <property type="entry name" value="TPR-like"/>
    <property type="match status" value="1"/>
</dbReference>
<keyword evidence="2" id="KW-1185">Reference proteome</keyword>
<dbReference type="Proteomes" id="UP000184041">
    <property type="component" value="Unassembled WGS sequence"/>
</dbReference>
<dbReference type="InterPro" id="IPR041662">
    <property type="entry name" value="SusD-like_2"/>
</dbReference>
<organism evidence="1 2">
    <name type="scientific">Fodinibius roseus</name>
    <dbReference type="NCBI Taxonomy" id="1194090"/>
    <lineage>
        <taxon>Bacteria</taxon>
        <taxon>Pseudomonadati</taxon>
        <taxon>Balneolota</taxon>
        <taxon>Balneolia</taxon>
        <taxon>Balneolales</taxon>
        <taxon>Balneolaceae</taxon>
        <taxon>Fodinibius</taxon>
    </lineage>
</organism>
<name>A0A1M4YLJ9_9BACT</name>
<dbReference type="Pfam" id="PF12771">
    <property type="entry name" value="SusD-like_2"/>
    <property type="match status" value="2"/>
</dbReference>
<gene>
    <name evidence="1" type="ORF">SAMN05443144_10594</name>
</gene>
<reference evidence="1 2" key="1">
    <citation type="submission" date="2016-11" db="EMBL/GenBank/DDBJ databases">
        <authorList>
            <person name="Jaros S."/>
            <person name="Januszkiewicz K."/>
            <person name="Wedrychowicz H."/>
        </authorList>
    </citation>
    <scope>NUCLEOTIDE SEQUENCE [LARGE SCALE GENOMIC DNA]</scope>
    <source>
        <strain evidence="1 2">DSM 21986</strain>
    </source>
</reference>
<dbReference type="EMBL" id="FQUS01000005">
    <property type="protein sequence ID" value="SHF06422.1"/>
    <property type="molecule type" value="Genomic_DNA"/>
</dbReference>
<dbReference type="STRING" id="1194090.SAMN05443144_10594"/>
<proteinExistence type="predicted"/>